<accession>A0AAN8XQ60</accession>
<feature type="compositionally biased region" description="Basic and acidic residues" evidence="1">
    <location>
        <begin position="435"/>
        <end position="448"/>
    </location>
</feature>
<feature type="region of interest" description="Disordered" evidence="1">
    <location>
        <begin position="517"/>
        <end position="536"/>
    </location>
</feature>
<feature type="compositionally biased region" description="Acidic residues" evidence="1">
    <location>
        <begin position="38"/>
        <end position="49"/>
    </location>
</feature>
<comment type="caution">
    <text evidence="2">The sequence shown here is derived from an EMBL/GenBank/DDBJ whole genome shotgun (WGS) entry which is preliminary data.</text>
</comment>
<feature type="compositionally biased region" description="Acidic residues" evidence="1">
    <location>
        <begin position="421"/>
        <end position="430"/>
    </location>
</feature>
<proteinExistence type="predicted"/>
<dbReference type="EMBL" id="JAWJWE010000001">
    <property type="protein sequence ID" value="KAK6645114.1"/>
    <property type="molecule type" value="Genomic_DNA"/>
</dbReference>
<feature type="region of interest" description="Disordered" evidence="1">
    <location>
        <begin position="333"/>
        <end position="379"/>
    </location>
</feature>
<reference evidence="2 3" key="1">
    <citation type="submission" date="2023-10" db="EMBL/GenBank/DDBJ databases">
        <title>Genomes of two closely related lineages of the louse Polyplax serrata with different host specificities.</title>
        <authorList>
            <person name="Martinu J."/>
            <person name="Tarabai H."/>
            <person name="Stefka J."/>
            <person name="Hypsa V."/>
        </authorList>
    </citation>
    <scope>NUCLEOTIDE SEQUENCE [LARGE SCALE GENOMIC DNA]</scope>
    <source>
        <strain evidence="2">HR10_N</strain>
    </source>
</reference>
<gene>
    <name evidence="2" type="ORF">RUM43_001390</name>
</gene>
<name>A0AAN8XQ60_POLSC</name>
<dbReference type="AlphaFoldDB" id="A0AAN8XQ60"/>
<organism evidence="2 3">
    <name type="scientific">Polyplax serrata</name>
    <name type="common">Common mouse louse</name>
    <dbReference type="NCBI Taxonomy" id="468196"/>
    <lineage>
        <taxon>Eukaryota</taxon>
        <taxon>Metazoa</taxon>
        <taxon>Ecdysozoa</taxon>
        <taxon>Arthropoda</taxon>
        <taxon>Hexapoda</taxon>
        <taxon>Insecta</taxon>
        <taxon>Pterygota</taxon>
        <taxon>Neoptera</taxon>
        <taxon>Paraneoptera</taxon>
        <taxon>Psocodea</taxon>
        <taxon>Troctomorpha</taxon>
        <taxon>Phthiraptera</taxon>
        <taxon>Anoplura</taxon>
        <taxon>Polyplacidae</taxon>
        <taxon>Polyplax</taxon>
    </lineage>
</organism>
<evidence type="ECO:0000313" key="3">
    <source>
        <dbReference type="Proteomes" id="UP001372834"/>
    </source>
</evidence>
<feature type="region of interest" description="Disordered" evidence="1">
    <location>
        <begin position="235"/>
        <end position="276"/>
    </location>
</feature>
<feature type="compositionally biased region" description="Basic and acidic residues" evidence="1">
    <location>
        <begin position="235"/>
        <end position="256"/>
    </location>
</feature>
<sequence>MPNKENLEMSLSNDENLRRRREMITKAKSKSLNPCDNSNDEEPTAEDDNEVSRPNSDKKGRYKSQKLKMKIKRQASLEEQFPISAAVKTEEIVGSEKETATVSEDSTKKPAEKKHQFLEELKVPKIEIMRKNGIDDGIKVKEYAILSPNSSKLRERFSKSKFLKQDSKNLNVELSKSSDSGIGVSRSTEDDPLKSSESVIFRFFDIGPDTRLNKSDSERSPNFLDTVSLFTRSRSHERSVSSDSSDKNLSDMDKPSIKIRKRHEYSESRDSSSSYEGNIFDAHISNRVRKLHEVALKQMSEESAKKMEAQKRSVEFKYPVEFGSYDSIQRKTPPLSKVRKFKSLERTDSSNRTTGESMEDDDQNSGSEGLSKAKSRLKKQDRFVKRLSLKDKRISVNRDLGITGKKEKRCRGFLKSWKDTGEDESDENMDMVDGWQEKDSKAKEEQSKRLSRKDKKSSKKTKRALSEEHRGSRRERSLLFAMTGGKKRSDSETRNVKKIFGSVKEKHVVQFEDAGVHLKHGQSKETPAPDDSINNSPHGSVNSCYLGLLLANRLEKRGSNLARVLGVEPTRFFLTSWGTRMDM</sequence>
<protein>
    <submittedName>
        <fullName evidence="2">Uncharacterized protein</fullName>
    </submittedName>
</protein>
<feature type="region of interest" description="Disordered" evidence="1">
    <location>
        <begin position="418"/>
        <end position="475"/>
    </location>
</feature>
<evidence type="ECO:0000313" key="2">
    <source>
        <dbReference type="EMBL" id="KAK6645114.1"/>
    </source>
</evidence>
<feature type="compositionally biased region" description="Basic residues" evidence="1">
    <location>
        <begin position="449"/>
        <end position="463"/>
    </location>
</feature>
<feature type="region of interest" description="Disordered" evidence="1">
    <location>
        <begin position="90"/>
        <end position="114"/>
    </location>
</feature>
<feature type="compositionally biased region" description="Basic and acidic residues" evidence="1">
    <location>
        <begin position="464"/>
        <end position="475"/>
    </location>
</feature>
<dbReference type="Proteomes" id="UP001372834">
    <property type="component" value="Unassembled WGS sequence"/>
</dbReference>
<feature type="compositionally biased region" description="Basic residues" evidence="1">
    <location>
        <begin position="60"/>
        <end position="70"/>
    </location>
</feature>
<feature type="region of interest" description="Disordered" evidence="1">
    <location>
        <begin position="1"/>
        <end position="70"/>
    </location>
</feature>
<evidence type="ECO:0000256" key="1">
    <source>
        <dbReference type="SAM" id="MobiDB-lite"/>
    </source>
</evidence>